<keyword evidence="4" id="KW-0560">Oxidoreductase</keyword>
<evidence type="ECO:0000256" key="1">
    <source>
        <dbReference type="ARBA" id="ARBA00007870"/>
    </source>
</evidence>
<dbReference type="InterPro" id="IPR050838">
    <property type="entry name" value="Ketopantoate_reductase"/>
</dbReference>
<dbReference type="STRING" id="1448315.A0A319C2M8"/>
<dbReference type="AlphaFoldDB" id="A0A319C2M8"/>
<feature type="domain" description="Ketopantoate reductase N-terminal" evidence="7">
    <location>
        <begin position="12"/>
        <end position="186"/>
    </location>
</feature>
<proteinExistence type="inferred from homology"/>
<dbReference type="InterPro" id="IPR003710">
    <property type="entry name" value="ApbA"/>
</dbReference>
<dbReference type="Gene3D" id="1.10.1040.10">
    <property type="entry name" value="N-(1-d-carboxylethyl)-l-norvaline Dehydrogenase, domain 2"/>
    <property type="match status" value="1"/>
</dbReference>
<evidence type="ECO:0000313" key="9">
    <source>
        <dbReference type="EMBL" id="PYH80256.1"/>
    </source>
</evidence>
<dbReference type="InterPro" id="IPR013328">
    <property type="entry name" value="6PGD_dom2"/>
</dbReference>
<dbReference type="SUPFAM" id="SSF48179">
    <property type="entry name" value="6-phosphogluconate dehydrogenase C-terminal domain-like"/>
    <property type="match status" value="1"/>
</dbReference>
<evidence type="ECO:0000259" key="7">
    <source>
        <dbReference type="Pfam" id="PF02558"/>
    </source>
</evidence>
<dbReference type="GO" id="GO:0050661">
    <property type="term" value="F:NADP binding"/>
    <property type="evidence" value="ECO:0007669"/>
    <property type="project" value="TreeGrafter"/>
</dbReference>
<feature type="domain" description="Ketopantoate reductase C-terminal" evidence="8">
    <location>
        <begin position="227"/>
        <end position="352"/>
    </location>
</feature>
<sequence>MPSKLSPPQPRVHVLGLGSIGTFTAHGLNEILPTPPAVTLLLHRETLYDEYIRRGSRTTLHTVSGQTTHHRAYDLEIYNPTTRAWHSPPPSNDPATSPIAHLIVTVKATQTVAALRPLQQRLTPSSTILFLQNGCGMIDEVNEHLFPDPATRPNYIVGVISHGVTLSTPFEVTHTGASAISLGKVPRPASQSPDPAKETASGEDYLLDALPTSPLLTATTYPTYAEILQIQLEKLAVNAFCNPVCALHNAQNKFLFTQPALRRAVLDEISAIVPRLPELWGVEGVAARFALDRLEDTVNGVLERTRETTCSMVVDLRCGRETEVRFINGYWVRRGGEVGVEVAVNEGLMAAVLERGRPASRGRTPGPPFLSAPQ</sequence>
<dbReference type="InterPro" id="IPR013332">
    <property type="entry name" value="KPR_N"/>
</dbReference>
<accession>A0A319C2M8</accession>
<keyword evidence="10" id="KW-1185">Reference proteome</keyword>
<evidence type="ECO:0000259" key="8">
    <source>
        <dbReference type="Pfam" id="PF08546"/>
    </source>
</evidence>
<dbReference type="SUPFAM" id="SSF51735">
    <property type="entry name" value="NAD(P)-binding Rossmann-fold domains"/>
    <property type="match status" value="1"/>
</dbReference>
<dbReference type="VEuPathDB" id="FungiDB:BO82DRAFT_417899"/>
<gene>
    <name evidence="9" type="ORF">BO82DRAFT_417899</name>
</gene>
<dbReference type="RefSeq" id="XP_025490456.1">
    <property type="nucleotide sequence ID" value="XM_025640046.1"/>
</dbReference>
<feature type="region of interest" description="Disordered" evidence="6">
    <location>
        <begin position="181"/>
        <end position="201"/>
    </location>
</feature>
<dbReference type="EMBL" id="KZ821711">
    <property type="protein sequence ID" value="PYH80256.1"/>
    <property type="molecule type" value="Genomic_DNA"/>
</dbReference>
<evidence type="ECO:0000256" key="2">
    <source>
        <dbReference type="ARBA" id="ARBA00013014"/>
    </source>
</evidence>
<dbReference type="PANTHER" id="PTHR43765:SF2">
    <property type="entry name" value="2-DEHYDROPANTOATE 2-REDUCTASE"/>
    <property type="match status" value="1"/>
</dbReference>
<dbReference type="OrthoDB" id="73846at2759"/>
<dbReference type="InterPro" id="IPR036291">
    <property type="entry name" value="NAD(P)-bd_dom_sf"/>
</dbReference>
<dbReference type="EC" id="1.1.1.169" evidence="2"/>
<dbReference type="PANTHER" id="PTHR43765">
    <property type="entry name" value="2-DEHYDROPANTOATE 2-REDUCTASE-RELATED"/>
    <property type="match status" value="1"/>
</dbReference>
<dbReference type="Pfam" id="PF02558">
    <property type="entry name" value="ApbA"/>
    <property type="match status" value="1"/>
</dbReference>
<name>A0A319C2M8_9EURO</name>
<dbReference type="Gene3D" id="3.40.50.720">
    <property type="entry name" value="NAD(P)-binding Rossmann-like Domain"/>
    <property type="match status" value="1"/>
</dbReference>
<dbReference type="InterPro" id="IPR013752">
    <property type="entry name" value="KPA_reductase"/>
</dbReference>
<evidence type="ECO:0000256" key="3">
    <source>
        <dbReference type="ARBA" id="ARBA00022857"/>
    </source>
</evidence>
<evidence type="ECO:0000256" key="6">
    <source>
        <dbReference type="SAM" id="MobiDB-lite"/>
    </source>
</evidence>
<evidence type="ECO:0000256" key="5">
    <source>
        <dbReference type="ARBA" id="ARBA00032024"/>
    </source>
</evidence>
<dbReference type="GO" id="GO:0015940">
    <property type="term" value="P:pantothenate biosynthetic process"/>
    <property type="evidence" value="ECO:0007669"/>
    <property type="project" value="InterPro"/>
</dbReference>
<dbReference type="NCBIfam" id="TIGR00745">
    <property type="entry name" value="apbA_panE"/>
    <property type="match status" value="1"/>
</dbReference>
<reference evidence="9 10" key="1">
    <citation type="submission" date="2016-12" db="EMBL/GenBank/DDBJ databases">
        <title>The genomes of Aspergillus section Nigri reveals drivers in fungal speciation.</title>
        <authorList>
            <consortium name="DOE Joint Genome Institute"/>
            <person name="Vesth T.C."/>
            <person name="Nybo J."/>
            <person name="Theobald S."/>
            <person name="Brandl J."/>
            <person name="Frisvad J.C."/>
            <person name="Nielsen K.F."/>
            <person name="Lyhne E.K."/>
            <person name="Kogle M.E."/>
            <person name="Kuo A."/>
            <person name="Riley R."/>
            <person name="Clum A."/>
            <person name="Nolan M."/>
            <person name="Lipzen A."/>
            <person name="Salamov A."/>
            <person name="Henrissat B."/>
            <person name="Wiebenga A."/>
            <person name="De Vries R.P."/>
            <person name="Grigoriev I.V."/>
            <person name="Mortensen U.H."/>
            <person name="Andersen M.R."/>
            <person name="Baker S.E."/>
        </authorList>
    </citation>
    <scope>NUCLEOTIDE SEQUENCE [LARGE SCALE GENOMIC DNA]</scope>
    <source>
        <strain evidence="9 10">CBS 121591</strain>
    </source>
</reference>
<dbReference type="Pfam" id="PF08546">
    <property type="entry name" value="ApbA_C"/>
    <property type="match status" value="1"/>
</dbReference>
<dbReference type="GeneID" id="37142788"/>
<protein>
    <recommendedName>
        <fullName evidence="2">2-dehydropantoate 2-reductase</fullName>
        <ecNumber evidence="2">1.1.1.169</ecNumber>
    </recommendedName>
    <alternativeName>
        <fullName evidence="5">Ketopantoate reductase</fullName>
    </alternativeName>
</protein>
<dbReference type="InterPro" id="IPR008927">
    <property type="entry name" value="6-PGluconate_DH-like_C_sf"/>
</dbReference>
<organism evidence="9 10">
    <name type="scientific">Aspergillus uvarum CBS 121591</name>
    <dbReference type="NCBI Taxonomy" id="1448315"/>
    <lineage>
        <taxon>Eukaryota</taxon>
        <taxon>Fungi</taxon>
        <taxon>Dikarya</taxon>
        <taxon>Ascomycota</taxon>
        <taxon>Pezizomycotina</taxon>
        <taxon>Eurotiomycetes</taxon>
        <taxon>Eurotiomycetidae</taxon>
        <taxon>Eurotiales</taxon>
        <taxon>Aspergillaceae</taxon>
        <taxon>Aspergillus</taxon>
        <taxon>Aspergillus subgen. Circumdati</taxon>
    </lineage>
</organism>
<dbReference type="GO" id="GO:0005739">
    <property type="term" value="C:mitochondrion"/>
    <property type="evidence" value="ECO:0007669"/>
    <property type="project" value="TreeGrafter"/>
</dbReference>
<keyword evidence="3" id="KW-0521">NADP</keyword>
<dbReference type="GO" id="GO:0008677">
    <property type="term" value="F:2-dehydropantoate 2-reductase activity"/>
    <property type="evidence" value="ECO:0007669"/>
    <property type="project" value="UniProtKB-EC"/>
</dbReference>
<dbReference type="Proteomes" id="UP000248340">
    <property type="component" value="Unassembled WGS sequence"/>
</dbReference>
<evidence type="ECO:0000313" key="10">
    <source>
        <dbReference type="Proteomes" id="UP000248340"/>
    </source>
</evidence>
<comment type="similarity">
    <text evidence="1">Belongs to the ketopantoate reductase family.</text>
</comment>
<evidence type="ECO:0000256" key="4">
    <source>
        <dbReference type="ARBA" id="ARBA00023002"/>
    </source>
</evidence>